<dbReference type="PANTHER" id="PTHR30086">
    <property type="entry name" value="ARGININE EXPORTER PROTEIN ARGO"/>
    <property type="match status" value="1"/>
</dbReference>
<sequence length="214" mass="23900">MFDAFDILYKGLIIGIVVSAPMGPVGVLCIQRTLNKGRWYGFVTGVGATMSDLTYALLTGYGLSLVSDFMSHHIRPLQILGSVMLMVFGIYTFKSNPMKSLRPSSGKKGTYAHNLITAFMLTLSNPLIIFLFLGLYARFGFLSREETIFEHVAGYFAIAIGALLWWFTLTYFVNKVRTHFDVRGIWVINRIIGTTVIIISIIALILTFTGKSLY</sequence>
<dbReference type="InterPro" id="IPR001123">
    <property type="entry name" value="LeuE-type"/>
</dbReference>
<evidence type="ECO:0000256" key="4">
    <source>
        <dbReference type="ARBA" id="ARBA00022989"/>
    </source>
</evidence>
<feature type="transmembrane region" description="Helical" evidence="6">
    <location>
        <begin position="152"/>
        <end position="173"/>
    </location>
</feature>
<keyword evidence="2" id="KW-1003">Cell membrane</keyword>
<reference evidence="7" key="2">
    <citation type="submission" date="2021-04" db="EMBL/GenBank/DDBJ databases">
        <authorList>
            <person name="Gilroy R."/>
        </authorList>
    </citation>
    <scope>NUCLEOTIDE SEQUENCE</scope>
    <source>
        <strain evidence="7">MalCec1-1739</strain>
    </source>
</reference>
<gene>
    <name evidence="7" type="ORF">IAA93_08515</name>
</gene>
<organism evidence="7 8">
    <name type="scientific">Candidatus Avibacteroides avistercoris</name>
    <dbReference type="NCBI Taxonomy" id="2840690"/>
    <lineage>
        <taxon>Bacteria</taxon>
        <taxon>Pseudomonadati</taxon>
        <taxon>Bacteroidota</taxon>
        <taxon>Bacteroidia</taxon>
        <taxon>Bacteroidales</taxon>
        <taxon>Bacteroidaceae</taxon>
        <taxon>Bacteroidaceae incertae sedis</taxon>
        <taxon>Candidatus Avibacteroides</taxon>
    </lineage>
</organism>
<keyword evidence="3 6" id="KW-0812">Transmembrane</keyword>
<reference evidence="7" key="1">
    <citation type="journal article" date="2021" name="PeerJ">
        <title>Extensive microbial diversity within the chicken gut microbiome revealed by metagenomics and culture.</title>
        <authorList>
            <person name="Gilroy R."/>
            <person name="Ravi A."/>
            <person name="Getino M."/>
            <person name="Pursley I."/>
            <person name="Horton D.L."/>
            <person name="Alikhan N.F."/>
            <person name="Baker D."/>
            <person name="Gharbi K."/>
            <person name="Hall N."/>
            <person name="Watson M."/>
            <person name="Adriaenssens E.M."/>
            <person name="Foster-Nyarko E."/>
            <person name="Jarju S."/>
            <person name="Secka A."/>
            <person name="Antonio M."/>
            <person name="Oren A."/>
            <person name="Chaudhuri R.R."/>
            <person name="La Ragione R."/>
            <person name="Hildebrand F."/>
            <person name="Pallen M.J."/>
        </authorList>
    </citation>
    <scope>NUCLEOTIDE SEQUENCE</scope>
    <source>
        <strain evidence="7">MalCec1-1739</strain>
    </source>
</reference>
<dbReference type="Proteomes" id="UP000787625">
    <property type="component" value="Unassembled WGS sequence"/>
</dbReference>
<evidence type="ECO:0000313" key="8">
    <source>
        <dbReference type="Proteomes" id="UP000787625"/>
    </source>
</evidence>
<keyword evidence="5 6" id="KW-0472">Membrane</keyword>
<dbReference type="GO" id="GO:0005886">
    <property type="term" value="C:plasma membrane"/>
    <property type="evidence" value="ECO:0007669"/>
    <property type="project" value="UniProtKB-SubCell"/>
</dbReference>
<proteinExistence type="predicted"/>
<dbReference type="AlphaFoldDB" id="A0A9D2UJU7"/>
<evidence type="ECO:0000256" key="3">
    <source>
        <dbReference type="ARBA" id="ARBA00022692"/>
    </source>
</evidence>
<evidence type="ECO:0000313" key="7">
    <source>
        <dbReference type="EMBL" id="HJD53749.1"/>
    </source>
</evidence>
<comment type="caution">
    <text evidence="7">The sequence shown here is derived from an EMBL/GenBank/DDBJ whole genome shotgun (WGS) entry which is preliminary data.</text>
</comment>
<keyword evidence="4 6" id="KW-1133">Transmembrane helix</keyword>
<name>A0A9D2UJU7_9BACT</name>
<dbReference type="GO" id="GO:0015171">
    <property type="term" value="F:amino acid transmembrane transporter activity"/>
    <property type="evidence" value="ECO:0007669"/>
    <property type="project" value="TreeGrafter"/>
</dbReference>
<feature type="transmembrane region" description="Helical" evidence="6">
    <location>
        <begin position="12"/>
        <end position="30"/>
    </location>
</feature>
<feature type="transmembrane region" description="Helical" evidence="6">
    <location>
        <begin position="185"/>
        <end position="208"/>
    </location>
</feature>
<accession>A0A9D2UJU7</accession>
<protein>
    <submittedName>
        <fullName evidence="7">LysE family transporter</fullName>
    </submittedName>
</protein>
<evidence type="ECO:0000256" key="6">
    <source>
        <dbReference type="SAM" id="Phobius"/>
    </source>
</evidence>
<feature type="transmembrane region" description="Helical" evidence="6">
    <location>
        <begin position="75"/>
        <end position="93"/>
    </location>
</feature>
<evidence type="ECO:0000256" key="1">
    <source>
        <dbReference type="ARBA" id="ARBA00004651"/>
    </source>
</evidence>
<dbReference type="EMBL" id="DWUP01000197">
    <property type="protein sequence ID" value="HJD53749.1"/>
    <property type="molecule type" value="Genomic_DNA"/>
</dbReference>
<evidence type="ECO:0000256" key="5">
    <source>
        <dbReference type="ARBA" id="ARBA00023136"/>
    </source>
</evidence>
<dbReference type="PANTHER" id="PTHR30086:SF20">
    <property type="entry name" value="ARGININE EXPORTER PROTEIN ARGO-RELATED"/>
    <property type="match status" value="1"/>
</dbReference>
<feature type="transmembrane region" description="Helical" evidence="6">
    <location>
        <begin position="42"/>
        <end position="63"/>
    </location>
</feature>
<comment type="subcellular location">
    <subcellularLocation>
        <location evidence="1">Cell membrane</location>
        <topology evidence="1">Multi-pass membrane protein</topology>
    </subcellularLocation>
</comment>
<evidence type="ECO:0000256" key="2">
    <source>
        <dbReference type="ARBA" id="ARBA00022475"/>
    </source>
</evidence>
<dbReference type="Pfam" id="PF01810">
    <property type="entry name" value="LysE"/>
    <property type="match status" value="1"/>
</dbReference>
<feature type="transmembrane region" description="Helical" evidence="6">
    <location>
        <begin position="114"/>
        <end position="137"/>
    </location>
</feature>